<comment type="caution">
    <text evidence="1">The sequence shown here is derived from an EMBL/GenBank/DDBJ whole genome shotgun (WGS) entry which is preliminary data.</text>
</comment>
<dbReference type="PATRIC" id="fig|1302272.5.peg.2218"/>
<sequence length="83" mass="9398">MVKLNEIVYCEPNGNLKQPFVGRVEKIYERTVLVKVLGHHDCDRWKVIELTGRVIVAIKKVKSAVLTTSEEQLTSGFSQLNEA</sequence>
<name>A0A0R1HX47_9LACO</name>
<dbReference type="EMBL" id="AZCX01000005">
    <property type="protein sequence ID" value="KRK47962.1"/>
    <property type="molecule type" value="Genomic_DNA"/>
</dbReference>
<dbReference type="AlphaFoldDB" id="A0A0R1HX47"/>
<accession>A0A0R1HX47</accession>
<organism evidence="1 2">
    <name type="scientific">Secundilactobacillus kimchicus JCM 15530</name>
    <dbReference type="NCBI Taxonomy" id="1302272"/>
    <lineage>
        <taxon>Bacteria</taxon>
        <taxon>Bacillati</taxon>
        <taxon>Bacillota</taxon>
        <taxon>Bacilli</taxon>
        <taxon>Lactobacillales</taxon>
        <taxon>Lactobacillaceae</taxon>
        <taxon>Secundilactobacillus</taxon>
    </lineage>
</organism>
<evidence type="ECO:0008006" key="3">
    <source>
        <dbReference type="Google" id="ProtNLM"/>
    </source>
</evidence>
<dbReference type="RefSeq" id="WP_055679837.1">
    <property type="nucleotide sequence ID" value="NZ_AZCX01000005.1"/>
</dbReference>
<reference evidence="1 2" key="1">
    <citation type="journal article" date="2015" name="Genome Announc.">
        <title>Expanding the biotechnology potential of lactobacilli through comparative genomics of 213 strains and associated genera.</title>
        <authorList>
            <person name="Sun Z."/>
            <person name="Harris H.M."/>
            <person name="McCann A."/>
            <person name="Guo C."/>
            <person name="Argimon S."/>
            <person name="Zhang W."/>
            <person name="Yang X."/>
            <person name="Jeffery I.B."/>
            <person name="Cooney J.C."/>
            <person name="Kagawa T.F."/>
            <person name="Liu W."/>
            <person name="Song Y."/>
            <person name="Salvetti E."/>
            <person name="Wrobel A."/>
            <person name="Rasinkangas P."/>
            <person name="Parkhill J."/>
            <person name="Rea M.C."/>
            <person name="O'Sullivan O."/>
            <person name="Ritari J."/>
            <person name="Douillard F.P."/>
            <person name="Paul Ross R."/>
            <person name="Yang R."/>
            <person name="Briner A.E."/>
            <person name="Felis G.E."/>
            <person name="de Vos W.M."/>
            <person name="Barrangou R."/>
            <person name="Klaenhammer T.R."/>
            <person name="Caufield P.W."/>
            <person name="Cui Y."/>
            <person name="Zhang H."/>
            <person name="O'Toole P.W."/>
        </authorList>
    </citation>
    <scope>NUCLEOTIDE SEQUENCE [LARGE SCALE GENOMIC DNA]</scope>
    <source>
        <strain evidence="1 2">JCM 15530</strain>
    </source>
</reference>
<gene>
    <name evidence="1" type="ORF">FC96_GL002169</name>
</gene>
<protein>
    <recommendedName>
        <fullName evidence="3">KOW domain-containing protein</fullName>
    </recommendedName>
</protein>
<proteinExistence type="predicted"/>
<evidence type="ECO:0000313" key="1">
    <source>
        <dbReference type="EMBL" id="KRK47962.1"/>
    </source>
</evidence>
<dbReference type="OrthoDB" id="2247035at2"/>
<evidence type="ECO:0000313" key="2">
    <source>
        <dbReference type="Proteomes" id="UP000050911"/>
    </source>
</evidence>
<dbReference type="Proteomes" id="UP000050911">
    <property type="component" value="Unassembled WGS sequence"/>
</dbReference>
<keyword evidence="2" id="KW-1185">Reference proteome</keyword>